<organismHost>
    <name type="scientific">Haloarcula hispanica</name>
    <dbReference type="NCBI Taxonomy" id="51589"/>
</organismHost>
<organism evidence="1 2">
    <name type="scientific">His 2 virus</name>
    <name type="common">His2V</name>
    <name type="synonym">Haloarcula hispanica virus 2</name>
    <dbReference type="NCBI Taxonomy" id="128710"/>
    <lineage>
        <taxon>Viruses</taxon>
        <taxon>Monodnaviria</taxon>
        <taxon>Trapavirae</taxon>
        <taxon>Saleviricota</taxon>
        <taxon>Huolimaviricetes</taxon>
        <taxon>Haloruvirales</taxon>
        <taxon>Pleolipoviridae</taxon>
        <taxon>Gammapleolipovirus</taxon>
        <taxon>Gammapleolipovirus australiense</taxon>
        <taxon>Gammapleolipovirus His2</taxon>
    </lineage>
</organism>
<dbReference type="RefSeq" id="YP_529639.1">
    <property type="nucleotide sequence ID" value="NC_007918.1"/>
</dbReference>
<proteinExistence type="predicted"/>
<evidence type="ECO:0000313" key="1">
    <source>
        <dbReference type="EMBL" id="AAQ13770.1"/>
    </source>
</evidence>
<keyword evidence="2" id="KW-1185">Reference proteome</keyword>
<reference evidence="1 2" key="1">
    <citation type="journal article" date="2006" name="Virology">
        <title>His1 and His2 are distantly related, spindle-shaped haloviruses belonging to the novel virus group, Salterprovirus.</title>
        <authorList>
            <person name="Bath C."/>
            <person name="Cukalac T."/>
            <person name="Porter K."/>
            <person name="Dyall-Smith M.L."/>
        </authorList>
    </citation>
    <scope>NUCLEOTIDE SEQUENCE</scope>
</reference>
<dbReference type="Proteomes" id="UP000002259">
    <property type="component" value="Segment"/>
</dbReference>
<dbReference type="GeneID" id="5142429"/>
<evidence type="ECO:0000313" key="2">
    <source>
        <dbReference type="Proteomes" id="UP000002259"/>
    </source>
</evidence>
<protein>
    <submittedName>
        <fullName evidence="1">Uncharacterized protein</fullName>
    </submittedName>
</protein>
<dbReference type="EMBL" id="AF191797">
    <property type="protein sequence ID" value="AAQ13770.1"/>
    <property type="molecule type" value="Genomic_DNA"/>
</dbReference>
<sequence length="65" mass="7580">MTLRESDATILKKDRFYNVGSLCADCQKSLHGDDVIRCIVEYFDRDGYIVEPFNLCESCVRRIEE</sequence>
<dbReference type="KEGG" id="vg:5142429"/>
<name>Q25BF1_HIS2V</name>
<accession>Q25BF1</accession>